<gene>
    <name evidence="10" type="ORF">GEV33_009978</name>
</gene>
<keyword evidence="9" id="KW-0472">Membrane</keyword>
<evidence type="ECO:0000256" key="2">
    <source>
        <dbReference type="ARBA" id="ARBA00006348"/>
    </source>
</evidence>
<keyword evidence="4" id="KW-0813">Transport</keyword>
<reference evidence="10" key="1">
    <citation type="journal article" date="2020" name="J Insects Food Feed">
        <title>The yellow mealworm (Tenebrio molitor) genome: a resource for the emerging insects as food and feed industry.</title>
        <authorList>
            <person name="Eriksson T."/>
            <person name="Andere A."/>
            <person name="Kelstrup H."/>
            <person name="Emery V."/>
            <person name="Picard C."/>
        </authorList>
    </citation>
    <scope>NUCLEOTIDE SEQUENCE</scope>
    <source>
        <strain evidence="10">Stoneville</strain>
        <tissue evidence="10">Whole head</tissue>
    </source>
</reference>
<comment type="caution">
    <text evidence="10">The sequence shown here is derived from an EMBL/GenBank/DDBJ whole genome shotgun (WGS) entry which is preliminary data.</text>
</comment>
<dbReference type="GO" id="GO:0046883">
    <property type="term" value="P:regulation of hormone secretion"/>
    <property type="evidence" value="ECO:0007669"/>
    <property type="project" value="TreeGrafter"/>
</dbReference>
<sequence>MIDFPEVIRIDVAVGTPSDVHCAKASLIRIAHILESRALRLELTAPPDCDTVGFGGGVRRRASDRPKSGVFGTSNLIAMILAIILWSVTAALAYIPDGKDNFMSGVFLREIVNRMNKDLPDLAYVDFPDNRLPLGVRSLGRELEEEQLFPLDYDALGEPNIHPSIRDQEFLEHSSLYGSQLMSGGAGEGKQRLRPQGTLKNMQEVKSDSTLPAYCNPPNPCPVGYSGEQGCIEEFENTASYSRRYQAAQDCMCDTEHMFECPNPSPDDSMDDAMDSFNDLEFNRFLQHTMQINPGFQHKNLVAKKFHQYEKVERGGGIGGCLSRFLLQSGRSNPFLNGERLPVAAKKGNNVSDVRRVLLHKNLPLRNKHAPSSPEALNACLIVAGFISCLAHRKIILSASRSGTRSDTSSQKQSFRVEPLNAPLVYGGPPAKKPSPTLISTSERLIGGEDAAVGVTRVSPSVRHCWCRKRGEAQPAADLPESLPTYLKAAVV</sequence>
<dbReference type="Proteomes" id="UP000719412">
    <property type="component" value="Unassembled WGS sequence"/>
</dbReference>
<evidence type="ECO:0000256" key="9">
    <source>
        <dbReference type="SAM" id="Phobius"/>
    </source>
</evidence>
<proteinExistence type="inferred from homology"/>
<protein>
    <recommendedName>
        <fullName evidence="3">Neuroendocrine protein 7B2</fullName>
    </recommendedName>
</protein>
<evidence type="ECO:0000313" key="10">
    <source>
        <dbReference type="EMBL" id="KAH0812813.1"/>
    </source>
</evidence>
<keyword evidence="11" id="KW-1185">Reference proteome</keyword>
<evidence type="ECO:0000256" key="5">
    <source>
        <dbReference type="ARBA" id="ARBA00022525"/>
    </source>
</evidence>
<evidence type="ECO:0000256" key="3">
    <source>
        <dbReference type="ARBA" id="ARBA00019589"/>
    </source>
</evidence>
<dbReference type="InterPro" id="IPR007945">
    <property type="entry name" value="Secretogranin_V"/>
</dbReference>
<keyword evidence="9" id="KW-0812">Transmembrane</keyword>
<evidence type="ECO:0000313" key="11">
    <source>
        <dbReference type="Proteomes" id="UP000719412"/>
    </source>
</evidence>
<evidence type="ECO:0000256" key="7">
    <source>
        <dbReference type="ARBA" id="ARBA00023157"/>
    </source>
</evidence>
<dbReference type="Pfam" id="PF05281">
    <property type="entry name" value="Secretogranin_V"/>
    <property type="match status" value="1"/>
</dbReference>
<dbReference type="GO" id="GO:0005576">
    <property type="term" value="C:extracellular region"/>
    <property type="evidence" value="ECO:0007669"/>
    <property type="project" value="UniProtKB-SubCell"/>
</dbReference>
<keyword evidence="5" id="KW-0964">Secreted</keyword>
<comment type="similarity">
    <text evidence="2">Belongs to the 7B2 family.</text>
</comment>
<evidence type="ECO:0000256" key="1">
    <source>
        <dbReference type="ARBA" id="ARBA00004613"/>
    </source>
</evidence>
<dbReference type="GO" id="GO:0030234">
    <property type="term" value="F:enzyme regulator activity"/>
    <property type="evidence" value="ECO:0007669"/>
    <property type="project" value="TreeGrafter"/>
</dbReference>
<name>A0A8J6LB71_TENMO</name>
<organism evidence="10 11">
    <name type="scientific">Tenebrio molitor</name>
    <name type="common">Yellow mealworm beetle</name>
    <dbReference type="NCBI Taxonomy" id="7067"/>
    <lineage>
        <taxon>Eukaryota</taxon>
        <taxon>Metazoa</taxon>
        <taxon>Ecdysozoa</taxon>
        <taxon>Arthropoda</taxon>
        <taxon>Hexapoda</taxon>
        <taxon>Insecta</taxon>
        <taxon>Pterygota</taxon>
        <taxon>Neoptera</taxon>
        <taxon>Endopterygota</taxon>
        <taxon>Coleoptera</taxon>
        <taxon>Polyphaga</taxon>
        <taxon>Cucujiformia</taxon>
        <taxon>Tenebrionidae</taxon>
        <taxon>Tenebrio</taxon>
    </lineage>
</organism>
<dbReference type="PANTHER" id="PTHR12738:SF0">
    <property type="entry name" value="NEUROENDOCRINE PROTEIN 7B2"/>
    <property type="match status" value="1"/>
</dbReference>
<dbReference type="AlphaFoldDB" id="A0A8J6LB71"/>
<dbReference type="PANTHER" id="PTHR12738">
    <property type="entry name" value="NEUROENDOCRINE PROTEIN 7B2"/>
    <property type="match status" value="1"/>
</dbReference>
<dbReference type="EMBL" id="JABDTM020025779">
    <property type="protein sequence ID" value="KAH0812813.1"/>
    <property type="molecule type" value="Genomic_DNA"/>
</dbReference>
<evidence type="ECO:0000256" key="6">
    <source>
        <dbReference type="ARBA" id="ARBA00022729"/>
    </source>
</evidence>
<evidence type="ECO:0000256" key="4">
    <source>
        <dbReference type="ARBA" id="ARBA00022448"/>
    </source>
</evidence>
<keyword evidence="8" id="KW-0143">Chaperone</keyword>
<comment type="subcellular location">
    <subcellularLocation>
        <location evidence="1">Secreted</location>
    </subcellularLocation>
</comment>
<accession>A0A8J6LB71</accession>
<reference evidence="10" key="2">
    <citation type="submission" date="2021-08" db="EMBL/GenBank/DDBJ databases">
        <authorList>
            <person name="Eriksson T."/>
        </authorList>
    </citation>
    <scope>NUCLEOTIDE SEQUENCE</scope>
    <source>
        <strain evidence="10">Stoneville</strain>
        <tissue evidence="10">Whole head</tissue>
    </source>
</reference>
<evidence type="ECO:0000256" key="8">
    <source>
        <dbReference type="ARBA" id="ARBA00023186"/>
    </source>
</evidence>
<feature type="transmembrane region" description="Helical" evidence="9">
    <location>
        <begin position="69"/>
        <end position="95"/>
    </location>
</feature>
<dbReference type="GO" id="GO:0007218">
    <property type="term" value="P:neuropeptide signaling pathway"/>
    <property type="evidence" value="ECO:0007669"/>
    <property type="project" value="InterPro"/>
</dbReference>
<dbReference type="GO" id="GO:0030141">
    <property type="term" value="C:secretory granule"/>
    <property type="evidence" value="ECO:0007669"/>
    <property type="project" value="InterPro"/>
</dbReference>
<keyword evidence="9" id="KW-1133">Transmembrane helix</keyword>
<keyword evidence="6" id="KW-0732">Signal</keyword>
<keyword evidence="7" id="KW-1015">Disulfide bond</keyword>